<dbReference type="STRING" id="413882.AAW51_0371"/>
<gene>
    <name evidence="2" type="ORF">AAW51_0371</name>
</gene>
<dbReference type="AlphaFoldDB" id="A0A0G3BCL4"/>
<feature type="transmembrane region" description="Helical" evidence="1">
    <location>
        <begin position="7"/>
        <end position="27"/>
    </location>
</feature>
<keyword evidence="1" id="KW-1133">Transmembrane helix</keyword>
<dbReference type="Proteomes" id="UP000035352">
    <property type="component" value="Chromosome"/>
</dbReference>
<proteinExistence type="predicted"/>
<evidence type="ECO:0000256" key="1">
    <source>
        <dbReference type="SAM" id="Phobius"/>
    </source>
</evidence>
<keyword evidence="1" id="KW-0472">Membrane</keyword>
<evidence type="ECO:0000313" key="2">
    <source>
        <dbReference type="EMBL" id="AKJ27062.1"/>
    </source>
</evidence>
<reference evidence="2 3" key="1">
    <citation type="submission" date="2015-05" db="EMBL/GenBank/DDBJ databases">
        <authorList>
            <person name="Tang B."/>
            <person name="Yu Y."/>
        </authorList>
    </citation>
    <scope>NUCLEOTIDE SEQUENCE [LARGE SCALE GENOMIC DNA]</scope>
    <source>
        <strain evidence="2 3">DSM 7029</strain>
    </source>
</reference>
<feature type="transmembrane region" description="Helical" evidence="1">
    <location>
        <begin position="78"/>
        <end position="100"/>
    </location>
</feature>
<keyword evidence="1" id="KW-0812">Transmembrane</keyword>
<protein>
    <submittedName>
        <fullName evidence="2">Uncharacterized protein</fullName>
    </submittedName>
</protein>
<sequence>MNKMQRLFHYAFLGIIGLSLAVQTLQFGAAMSGSTHVLLESAVEQGGLVVMLGSVVAFLKLLLNLVRGVRQPAARLSALCYGLILVWPLVLLAIGAGNAVSTQAEPPLLRETGGAVRRVPEPRQHVSAQFLAGQAWAQVHSPAMRSECQGSEEFIRGCFVRILEARKEQETAGHEWASQNRPRRVSACKGDTPHFVLGCHKWYMEQSGAARTWPFGATTTEECREEVNANYEAAHQLYLAEGNEHGAEVNRHRHWIPDLQSCEQVDRKLQDPMMAQAYARLSTLVEKMRGGARPTGEEQAAFKRDYTEMAKVPDQPYKEAYLKLANEYLERMAGTDQDNLPQ</sequence>
<evidence type="ECO:0000313" key="3">
    <source>
        <dbReference type="Proteomes" id="UP000035352"/>
    </source>
</evidence>
<dbReference type="KEGG" id="pbh:AAW51_0371"/>
<feature type="transmembrane region" description="Helical" evidence="1">
    <location>
        <begin position="47"/>
        <end position="66"/>
    </location>
</feature>
<dbReference type="EMBL" id="CP011371">
    <property type="protein sequence ID" value="AKJ27062.1"/>
    <property type="molecule type" value="Genomic_DNA"/>
</dbReference>
<organism evidence="2 3">
    <name type="scientific">Caldimonas brevitalea</name>
    <dbReference type="NCBI Taxonomy" id="413882"/>
    <lineage>
        <taxon>Bacteria</taxon>
        <taxon>Pseudomonadati</taxon>
        <taxon>Pseudomonadota</taxon>
        <taxon>Betaproteobacteria</taxon>
        <taxon>Burkholderiales</taxon>
        <taxon>Sphaerotilaceae</taxon>
        <taxon>Caldimonas</taxon>
    </lineage>
</organism>
<name>A0A0G3BCL4_9BURK</name>
<accession>A0A0G3BCL4</accession>
<keyword evidence="3" id="KW-1185">Reference proteome</keyword>